<evidence type="ECO:0000259" key="2">
    <source>
        <dbReference type="PROSITE" id="PS51371"/>
    </source>
</evidence>
<feature type="domain" description="CBS" evidence="2">
    <location>
        <begin position="72"/>
        <end position="132"/>
    </location>
</feature>
<dbReference type="CDD" id="cd04622">
    <property type="entry name" value="CBS_pair_HRP1_like"/>
    <property type="match status" value="1"/>
</dbReference>
<reference evidence="3" key="1">
    <citation type="submission" date="2018-06" db="EMBL/GenBank/DDBJ databases">
        <authorList>
            <person name="Zhirakovskaya E."/>
        </authorList>
    </citation>
    <scope>NUCLEOTIDE SEQUENCE</scope>
</reference>
<sequence length="137" mass="15081">MRIREIMSTKVETIKPTSSLRATARTLSNLNVGALPIVDNGNLVGIITDRDVSVYAIAIGRDPQSTEVQKVMSREVFTCNENQKLSDAADIMKEHNIRRLAVLDNHKDISGFLTVDDIAHVSRELAGNILESSKAVH</sequence>
<dbReference type="AlphaFoldDB" id="A0A3B0YE46"/>
<name>A0A3B0YE46_9ZZZZ</name>
<proteinExistence type="predicted"/>
<evidence type="ECO:0000313" key="3">
    <source>
        <dbReference type="EMBL" id="VAW67044.1"/>
    </source>
</evidence>
<evidence type="ECO:0000256" key="1">
    <source>
        <dbReference type="ARBA" id="ARBA00023122"/>
    </source>
</evidence>
<dbReference type="SMART" id="SM00116">
    <property type="entry name" value="CBS"/>
    <property type="match status" value="2"/>
</dbReference>
<accession>A0A3B0YE46</accession>
<dbReference type="PANTHER" id="PTHR43080">
    <property type="entry name" value="CBS DOMAIN-CONTAINING PROTEIN CBSX3, MITOCHONDRIAL"/>
    <property type="match status" value="1"/>
</dbReference>
<dbReference type="Pfam" id="PF00571">
    <property type="entry name" value="CBS"/>
    <property type="match status" value="2"/>
</dbReference>
<dbReference type="InterPro" id="IPR000644">
    <property type="entry name" value="CBS_dom"/>
</dbReference>
<protein>
    <recommendedName>
        <fullName evidence="2">CBS domain-containing protein</fullName>
    </recommendedName>
</protein>
<gene>
    <name evidence="3" type="ORF">MNBD_GAMMA09-2701</name>
</gene>
<dbReference type="EMBL" id="UOFI01000090">
    <property type="protein sequence ID" value="VAW67044.1"/>
    <property type="molecule type" value="Genomic_DNA"/>
</dbReference>
<feature type="domain" description="CBS" evidence="2">
    <location>
        <begin position="7"/>
        <end position="63"/>
    </location>
</feature>
<dbReference type="PROSITE" id="PS51371">
    <property type="entry name" value="CBS"/>
    <property type="match status" value="2"/>
</dbReference>
<dbReference type="PANTHER" id="PTHR43080:SF2">
    <property type="entry name" value="CBS DOMAIN-CONTAINING PROTEIN"/>
    <property type="match status" value="1"/>
</dbReference>
<keyword evidence="1" id="KW-0129">CBS domain</keyword>
<dbReference type="Gene3D" id="3.10.580.10">
    <property type="entry name" value="CBS-domain"/>
    <property type="match status" value="1"/>
</dbReference>
<dbReference type="InterPro" id="IPR051257">
    <property type="entry name" value="Diverse_CBS-Domain"/>
</dbReference>
<organism evidence="3">
    <name type="scientific">hydrothermal vent metagenome</name>
    <dbReference type="NCBI Taxonomy" id="652676"/>
    <lineage>
        <taxon>unclassified sequences</taxon>
        <taxon>metagenomes</taxon>
        <taxon>ecological metagenomes</taxon>
    </lineage>
</organism>
<dbReference type="SUPFAM" id="SSF54631">
    <property type="entry name" value="CBS-domain pair"/>
    <property type="match status" value="1"/>
</dbReference>
<dbReference type="InterPro" id="IPR046342">
    <property type="entry name" value="CBS_dom_sf"/>
</dbReference>